<reference evidence="14" key="1">
    <citation type="journal article" date="2012" name="Nature">
        <title>A physical, genetic and functional sequence assembly of the barley genome.</title>
        <authorList>
            <consortium name="The International Barley Genome Sequencing Consortium"/>
            <person name="Mayer K.F."/>
            <person name="Waugh R."/>
            <person name="Brown J.W."/>
            <person name="Schulman A."/>
            <person name="Langridge P."/>
            <person name="Platzer M."/>
            <person name="Fincher G.B."/>
            <person name="Muehlbauer G.J."/>
            <person name="Sato K."/>
            <person name="Close T.J."/>
            <person name="Wise R.P."/>
            <person name="Stein N."/>
        </authorList>
    </citation>
    <scope>NUCLEOTIDE SEQUENCE [LARGE SCALE GENOMIC DNA]</scope>
    <source>
        <strain evidence="14">cv. Morex</strain>
    </source>
</reference>
<dbReference type="EC" id="2.3.1.-" evidence="11"/>
<dbReference type="Proteomes" id="UP000011116">
    <property type="component" value="Chromosome 7H"/>
</dbReference>
<dbReference type="Pfam" id="PF03982">
    <property type="entry name" value="DAGAT"/>
    <property type="match status" value="1"/>
</dbReference>
<reference evidence="13" key="2">
    <citation type="submission" date="2020-10" db="EMBL/GenBank/DDBJ databases">
        <authorList>
            <person name="Scholz U."/>
            <person name="Mascher M."/>
            <person name="Fiebig A."/>
        </authorList>
    </citation>
    <scope>NUCLEOTIDE SEQUENCE [LARGE SCALE GENOMIC DNA]</scope>
    <source>
        <strain evidence="13">cv. Morex</strain>
    </source>
</reference>
<dbReference type="Gramene" id="HORVU.MOREX.r3.7HG0676130.1">
    <property type="protein sequence ID" value="HORVU.MOREX.r3.7HG0676130.1"/>
    <property type="gene ID" value="HORVU.MOREX.r3.7HG0676130"/>
</dbReference>
<dbReference type="EnsemblPlants" id="HORVU.MOREX.r3.7HG0676130.1">
    <property type="protein sequence ID" value="HORVU.MOREX.r3.7HG0676130.1"/>
    <property type="gene ID" value="HORVU.MOREX.r3.7HG0676130"/>
</dbReference>
<proteinExistence type="inferred from homology"/>
<evidence type="ECO:0000256" key="1">
    <source>
        <dbReference type="ARBA" id="ARBA00004477"/>
    </source>
</evidence>
<name>A0A8I6Y7Z8_HORVV</name>
<dbReference type="PANTHER" id="PTHR12317">
    <property type="entry name" value="DIACYLGLYCEROL O-ACYLTRANSFERASE"/>
    <property type="match status" value="1"/>
</dbReference>
<protein>
    <recommendedName>
        <fullName evidence="11">Acyltransferase</fullName>
        <ecNumber evidence="11">2.3.1.-</ecNumber>
    </recommendedName>
</protein>
<dbReference type="PANTHER" id="PTHR12317:SF75">
    <property type="entry name" value="ACYLTRANSFERASE"/>
    <property type="match status" value="1"/>
</dbReference>
<keyword evidence="3" id="KW-0444">Lipid biosynthesis</keyword>
<reference evidence="13" key="3">
    <citation type="submission" date="2022-01" db="UniProtKB">
        <authorList>
            <consortium name="EnsemblPlants"/>
        </authorList>
    </citation>
    <scope>IDENTIFICATION</scope>
    <source>
        <strain evidence="13">subsp. vulgare</strain>
    </source>
</reference>
<dbReference type="GO" id="GO:0019432">
    <property type="term" value="P:triglyceride biosynthetic process"/>
    <property type="evidence" value="ECO:0000318"/>
    <property type="project" value="GO_Central"/>
</dbReference>
<keyword evidence="5 11" id="KW-0812">Transmembrane</keyword>
<evidence type="ECO:0000256" key="10">
    <source>
        <dbReference type="ARBA" id="ARBA00023315"/>
    </source>
</evidence>
<evidence type="ECO:0000313" key="14">
    <source>
        <dbReference type="Proteomes" id="UP000011116"/>
    </source>
</evidence>
<evidence type="ECO:0000256" key="5">
    <source>
        <dbReference type="ARBA" id="ARBA00022692"/>
    </source>
</evidence>
<dbReference type="InterPro" id="IPR007130">
    <property type="entry name" value="DAGAT"/>
</dbReference>
<evidence type="ECO:0000256" key="4">
    <source>
        <dbReference type="ARBA" id="ARBA00022679"/>
    </source>
</evidence>
<evidence type="ECO:0000256" key="3">
    <source>
        <dbReference type="ARBA" id="ARBA00022516"/>
    </source>
</evidence>
<evidence type="ECO:0000256" key="12">
    <source>
        <dbReference type="SAM" id="MobiDB-lite"/>
    </source>
</evidence>
<keyword evidence="10" id="KW-0012">Acyltransferase</keyword>
<evidence type="ECO:0000313" key="13">
    <source>
        <dbReference type="EnsemblPlants" id="HORVU.MOREX.r3.7HG0676130.1"/>
    </source>
</evidence>
<feature type="compositionally biased region" description="Basic residues" evidence="12">
    <location>
        <begin position="34"/>
        <end position="47"/>
    </location>
</feature>
<dbReference type="GO" id="GO:0004144">
    <property type="term" value="F:diacylglycerol O-acyltransferase activity"/>
    <property type="evidence" value="ECO:0000318"/>
    <property type="project" value="GO_Central"/>
</dbReference>
<evidence type="ECO:0000256" key="6">
    <source>
        <dbReference type="ARBA" id="ARBA00022824"/>
    </source>
</evidence>
<evidence type="ECO:0000256" key="8">
    <source>
        <dbReference type="ARBA" id="ARBA00023098"/>
    </source>
</evidence>
<keyword evidence="8" id="KW-0443">Lipid metabolism</keyword>
<evidence type="ECO:0000256" key="2">
    <source>
        <dbReference type="ARBA" id="ARBA00005420"/>
    </source>
</evidence>
<feature type="transmembrane region" description="Helical" evidence="11">
    <location>
        <begin position="128"/>
        <end position="150"/>
    </location>
</feature>
<comment type="similarity">
    <text evidence="2 11">Belongs to the diacylglycerol acyltransferase family.</text>
</comment>
<dbReference type="Gramene" id="HORVU.MOREX.r2.7HG0561050.1">
    <property type="protein sequence ID" value="HORVU.MOREX.r2.7HG0561050.1"/>
    <property type="gene ID" value="HORVU.MOREX.r2.7HG0561050"/>
</dbReference>
<dbReference type="GO" id="GO:0005789">
    <property type="term" value="C:endoplasmic reticulum membrane"/>
    <property type="evidence" value="ECO:0000318"/>
    <property type="project" value="GO_Central"/>
</dbReference>
<comment type="caution">
    <text evidence="11">Lacks conserved residue(s) required for the propagation of feature annotation.</text>
</comment>
<keyword evidence="7 11" id="KW-1133">Transmembrane helix</keyword>
<dbReference type="AlphaFoldDB" id="A0A8I6Y7Z8"/>
<feature type="region of interest" description="Disordered" evidence="12">
    <location>
        <begin position="1"/>
        <end position="93"/>
    </location>
</feature>
<organism evidence="13 14">
    <name type="scientific">Hordeum vulgare subsp. vulgare</name>
    <name type="common">Domesticated barley</name>
    <dbReference type="NCBI Taxonomy" id="112509"/>
    <lineage>
        <taxon>Eukaryota</taxon>
        <taxon>Viridiplantae</taxon>
        <taxon>Streptophyta</taxon>
        <taxon>Embryophyta</taxon>
        <taxon>Tracheophyta</taxon>
        <taxon>Spermatophyta</taxon>
        <taxon>Magnoliopsida</taxon>
        <taxon>Liliopsida</taxon>
        <taxon>Poales</taxon>
        <taxon>Poaceae</taxon>
        <taxon>BOP clade</taxon>
        <taxon>Pooideae</taxon>
        <taxon>Triticodae</taxon>
        <taxon>Triticeae</taxon>
        <taxon>Hordeinae</taxon>
        <taxon>Hordeum</taxon>
    </lineage>
</organism>
<sequence>MRRAHDTRAVLSQPARNRLYNAPLHPRFRGTAQHIRRPRRHRTKRIGGGRQHLCRTDPPASEQGTPAGSGGDQPVGNLLSSSSLPPPRLRDMGANGALEEERPRADGGDEEGGATVFRGTNYSLPRTIAALALWLGGIHFNVLLILASLFLFPLRLAALVVALQLMFMFIPLNDEDKLGRKIGRFICKYAMGYFPISLHVEDYEAFDSSRAYVFGYEPHSVLPIGVAALANHVGFMPLPKLKVLASRAVFHTPFLRQIWTWIGLIAATRKNFYSYLAAGYSCVVVPGGIQEILHMDHDSEVAFLKSRKGFVKIAMQSGCPLVPVFCFGQSKAYKWWRPGGKLFVNIARALKFTPIIFWGRYGTPIAFSSPMHVVVGRPIELKKNPLPTIDEINEVHGQFIGALQELFEKYKTKAGYPGLHLRVL</sequence>
<dbReference type="CDD" id="cd07987">
    <property type="entry name" value="LPLAT_MGAT-like"/>
    <property type="match status" value="1"/>
</dbReference>
<keyword evidence="4 11" id="KW-0808">Transferase</keyword>
<keyword evidence="9 11" id="KW-0472">Membrane</keyword>
<dbReference type="SUPFAM" id="SSF69593">
    <property type="entry name" value="Glycerol-3-phosphate (1)-acyltransferase"/>
    <property type="match status" value="1"/>
</dbReference>
<evidence type="ECO:0000256" key="7">
    <source>
        <dbReference type="ARBA" id="ARBA00022989"/>
    </source>
</evidence>
<evidence type="ECO:0000256" key="11">
    <source>
        <dbReference type="RuleBase" id="RU367023"/>
    </source>
</evidence>
<evidence type="ECO:0000256" key="9">
    <source>
        <dbReference type="ARBA" id="ARBA00023136"/>
    </source>
</evidence>
<keyword evidence="14" id="KW-1185">Reference proteome</keyword>
<comment type="subcellular location">
    <subcellularLocation>
        <location evidence="1 11">Endoplasmic reticulum membrane</location>
        <topology evidence="1 11">Multi-pass membrane protein</topology>
    </subcellularLocation>
</comment>
<keyword evidence="6 11" id="KW-0256">Endoplasmic reticulum</keyword>
<accession>A0A8I6Y7Z8</accession>